<gene>
    <name evidence="8" type="primary">serA3</name>
    <name evidence="8" type="ORF">AArcS_2190</name>
</gene>
<dbReference type="PANTHER" id="PTHR42789">
    <property type="entry name" value="D-ISOMER SPECIFIC 2-HYDROXYACID DEHYDROGENASE FAMILY PROTEIN (AFU_ORTHOLOGUE AFUA_6G10090)"/>
    <property type="match status" value="1"/>
</dbReference>
<sequence length="321" mass="34945">MTEYRVVVTDHEFEDLSIERDELSDIAEVHDAGGHLESDPSIDDQLISADAILNLRYEIEEELIRRLDGCQVIARYGIGVDNIATDVAAEQGIYVTNAPEYCKEEVATHTIALLLSLYRGITRYDTSMVAGAWDHTAGAPVHRLSTQTLGIVGFGSTGRAVAARARALGFDIVTADPFIDKETAVENGAELVEFAELLERSDAVTIHSPLTDGTRGMFDDTTFESMKDSAFLVNVARGPIVDGDALRTALKDGKIAGAGLDVFPDEPPAADDLLRRHERVVATPHVAWYSEEADPERRRTAAQNVRKALEGEKPGDNINGL</sequence>
<dbReference type="InterPro" id="IPR006139">
    <property type="entry name" value="D-isomer_2_OHA_DH_cat_dom"/>
</dbReference>
<protein>
    <submittedName>
        <fullName evidence="8">Phosphoglycerate dehydrogenase or related dehydrogenase</fullName>
    </submittedName>
</protein>
<keyword evidence="2 4" id="KW-0560">Oxidoreductase</keyword>
<dbReference type="GO" id="GO:0016616">
    <property type="term" value="F:oxidoreductase activity, acting on the CH-OH group of donors, NAD or NADP as acceptor"/>
    <property type="evidence" value="ECO:0007669"/>
    <property type="project" value="InterPro"/>
</dbReference>
<dbReference type="InterPro" id="IPR036291">
    <property type="entry name" value="NAD(P)-bd_dom_sf"/>
</dbReference>
<name>A0A897MS98_9EURY</name>
<dbReference type="PROSITE" id="PS00670">
    <property type="entry name" value="D_2_HYDROXYACID_DH_2"/>
    <property type="match status" value="1"/>
</dbReference>
<dbReference type="PANTHER" id="PTHR42789:SF1">
    <property type="entry name" value="D-ISOMER SPECIFIC 2-HYDROXYACID DEHYDROGENASE FAMILY PROTEIN (AFU_ORTHOLOGUE AFUA_6G10090)"/>
    <property type="match status" value="1"/>
</dbReference>
<evidence type="ECO:0000259" key="7">
    <source>
        <dbReference type="Pfam" id="PF02826"/>
    </source>
</evidence>
<dbReference type="InterPro" id="IPR006140">
    <property type="entry name" value="D-isomer_DH_NAD-bd"/>
</dbReference>
<evidence type="ECO:0000313" key="8">
    <source>
        <dbReference type="EMBL" id="QSG03387.1"/>
    </source>
</evidence>
<proteinExistence type="inferred from homology"/>
<dbReference type="InterPro" id="IPR029753">
    <property type="entry name" value="D-isomer_DH_CS"/>
</dbReference>
<dbReference type="CDD" id="cd05299">
    <property type="entry name" value="CtBP_dh"/>
    <property type="match status" value="1"/>
</dbReference>
<feature type="domain" description="D-isomer specific 2-hydroxyacid dehydrogenase catalytic" evidence="6">
    <location>
        <begin position="26"/>
        <end position="319"/>
    </location>
</feature>
<dbReference type="InterPro" id="IPR043322">
    <property type="entry name" value="CtBP"/>
</dbReference>
<dbReference type="Pfam" id="PF00389">
    <property type="entry name" value="2-Hacid_dh"/>
    <property type="match status" value="1"/>
</dbReference>
<dbReference type="Proteomes" id="UP000663586">
    <property type="component" value="Chromosome"/>
</dbReference>
<keyword evidence="3" id="KW-0520">NAD</keyword>
<accession>A0A897MS98</accession>
<evidence type="ECO:0000256" key="2">
    <source>
        <dbReference type="ARBA" id="ARBA00023002"/>
    </source>
</evidence>
<dbReference type="RefSeq" id="WP_238477439.1">
    <property type="nucleotide sequence ID" value="NZ_CP064786.1"/>
</dbReference>
<dbReference type="KEGG" id="hara:AArcS_2190"/>
<keyword evidence="9" id="KW-1185">Reference proteome</keyword>
<evidence type="ECO:0000313" key="9">
    <source>
        <dbReference type="Proteomes" id="UP000663586"/>
    </source>
</evidence>
<feature type="domain" description="D-isomer specific 2-hydroxyacid dehydrogenase NAD-binding" evidence="7">
    <location>
        <begin position="111"/>
        <end position="287"/>
    </location>
</feature>
<dbReference type="GO" id="GO:0003714">
    <property type="term" value="F:transcription corepressor activity"/>
    <property type="evidence" value="ECO:0007669"/>
    <property type="project" value="InterPro"/>
</dbReference>
<evidence type="ECO:0000256" key="5">
    <source>
        <dbReference type="SAM" id="MobiDB-lite"/>
    </source>
</evidence>
<feature type="region of interest" description="Disordered" evidence="5">
    <location>
        <begin position="291"/>
        <end position="321"/>
    </location>
</feature>
<evidence type="ECO:0000256" key="3">
    <source>
        <dbReference type="ARBA" id="ARBA00023027"/>
    </source>
</evidence>
<organism evidence="8 9">
    <name type="scientific">Natranaeroarchaeum sulfidigenes</name>
    <dbReference type="NCBI Taxonomy" id="2784880"/>
    <lineage>
        <taxon>Archaea</taxon>
        <taxon>Methanobacteriati</taxon>
        <taxon>Methanobacteriota</taxon>
        <taxon>Stenosarchaea group</taxon>
        <taxon>Halobacteria</taxon>
        <taxon>Halobacteriales</taxon>
        <taxon>Natronoarchaeaceae</taxon>
        <taxon>Natranaeroarchaeum</taxon>
    </lineage>
</organism>
<dbReference type="GeneID" id="70685566"/>
<reference evidence="8" key="1">
    <citation type="submission" date="2020-11" db="EMBL/GenBank/DDBJ databases">
        <title>Carbohydrate-dependent, anaerobic sulfur respiration: A novel catabolism in halophilic archaea.</title>
        <authorList>
            <person name="Sorokin D.Y."/>
            <person name="Messina E."/>
            <person name="Smedile F."/>
            <person name="La Cono V."/>
            <person name="Hallsworth J.E."/>
            <person name="Yakimov M.M."/>
        </authorList>
    </citation>
    <scope>NUCLEOTIDE SEQUENCE</scope>
    <source>
        <strain evidence="8">AArc-S</strain>
    </source>
</reference>
<comment type="similarity">
    <text evidence="1 4">Belongs to the D-isomer specific 2-hydroxyacid dehydrogenase family.</text>
</comment>
<evidence type="ECO:0000256" key="1">
    <source>
        <dbReference type="ARBA" id="ARBA00005854"/>
    </source>
</evidence>
<evidence type="ECO:0000259" key="6">
    <source>
        <dbReference type="Pfam" id="PF00389"/>
    </source>
</evidence>
<dbReference type="SUPFAM" id="SSF51735">
    <property type="entry name" value="NAD(P)-binding Rossmann-fold domains"/>
    <property type="match status" value="1"/>
</dbReference>
<dbReference type="SUPFAM" id="SSF52283">
    <property type="entry name" value="Formate/glycerate dehydrogenase catalytic domain-like"/>
    <property type="match status" value="1"/>
</dbReference>
<dbReference type="GO" id="GO:0051287">
    <property type="term" value="F:NAD binding"/>
    <property type="evidence" value="ECO:0007669"/>
    <property type="project" value="InterPro"/>
</dbReference>
<dbReference type="AlphaFoldDB" id="A0A897MS98"/>
<evidence type="ECO:0000256" key="4">
    <source>
        <dbReference type="RuleBase" id="RU003719"/>
    </source>
</evidence>
<dbReference type="EMBL" id="CP064786">
    <property type="protein sequence ID" value="QSG03387.1"/>
    <property type="molecule type" value="Genomic_DNA"/>
</dbReference>
<dbReference type="Gene3D" id="3.40.50.720">
    <property type="entry name" value="NAD(P)-binding Rossmann-like Domain"/>
    <property type="match status" value="2"/>
</dbReference>
<dbReference type="InterPro" id="IPR050857">
    <property type="entry name" value="D-2-hydroxyacid_DH"/>
</dbReference>
<dbReference type="FunFam" id="3.40.50.720:FF:000203">
    <property type="entry name" value="D-3-phosphoglycerate dehydrogenase (SerA)"/>
    <property type="match status" value="1"/>
</dbReference>
<dbReference type="PROSITE" id="PS00671">
    <property type="entry name" value="D_2_HYDROXYACID_DH_3"/>
    <property type="match status" value="1"/>
</dbReference>
<dbReference type="Pfam" id="PF02826">
    <property type="entry name" value="2-Hacid_dh_C"/>
    <property type="match status" value="1"/>
</dbReference>